<evidence type="ECO:0000313" key="2">
    <source>
        <dbReference type="EMBL" id="MBX40564.1"/>
    </source>
</evidence>
<sequence length="35" mass="4136">MQGSQSGIFRLLVLFNFIHYPMHPMYPLDFLLPLV</sequence>
<keyword evidence="1" id="KW-1133">Transmembrane helix</keyword>
<reference evidence="2" key="1">
    <citation type="submission" date="2018-02" db="EMBL/GenBank/DDBJ databases">
        <title>Rhizophora mucronata_Transcriptome.</title>
        <authorList>
            <person name="Meera S.P."/>
            <person name="Sreeshan A."/>
            <person name="Augustine A."/>
        </authorList>
    </citation>
    <scope>NUCLEOTIDE SEQUENCE</scope>
    <source>
        <tissue evidence="2">Leaf</tissue>
    </source>
</reference>
<keyword evidence="1" id="KW-0472">Membrane</keyword>
<organism evidence="2">
    <name type="scientific">Rhizophora mucronata</name>
    <name type="common">Asiatic mangrove</name>
    <dbReference type="NCBI Taxonomy" id="61149"/>
    <lineage>
        <taxon>Eukaryota</taxon>
        <taxon>Viridiplantae</taxon>
        <taxon>Streptophyta</taxon>
        <taxon>Embryophyta</taxon>
        <taxon>Tracheophyta</taxon>
        <taxon>Spermatophyta</taxon>
        <taxon>Magnoliopsida</taxon>
        <taxon>eudicotyledons</taxon>
        <taxon>Gunneridae</taxon>
        <taxon>Pentapetalae</taxon>
        <taxon>rosids</taxon>
        <taxon>fabids</taxon>
        <taxon>Malpighiales</taxon>
        <taxon>Rhizophoraceae</taxon>
        <taxon>Rhizophora</taxon>
    </lineage>
</organism>
<dbReference type="AlphaFoldDB" id="A0A2P2NDL2"/>
<protein>
    <submittedName>
        <fullName evidence="2">Uncharacterized protein</fullName>
    </submittedName>
</protein>
<name>A0A2P2NDL2_RHIMU</name>
<evidence type="ECO:0000256" key="1">
    <source>
        <dbReference type="SAM" id="Phobius"/>
    </source>
</evidence>
<dbReference type="EMBL" id="GGEC01060080">
    <property type="protein sequence ID" value="MBX40564.1"/>
    <property type="molecule type" value="Transcribed_RNA"/>
</dbReference>
<feature type="transmembrane region" description="Helical" evidence="1">
    <location>
        <begin position="7"/>
        <end position="26"/>
    </location>
</feature>
<keyword evidence="1" id="KW-0812">Transmembrane</keyword>
<accession>A0A2P2NDL2</accession>
<proteinExistence type="predicted"/>